<dbReference type="SFLD" id="SFLDG01386">
    <property type="entry name" value="main_SPASM_domain-containing"/>
    <property type="match status" value="1"/>
</dbReference>
<dbReference type="NCBIfam" id="TIGR04103">
    <property type="entry name" value="rSAM_nif11_3"/>
    <property type="match status" value="1"/>
</dbReference>
<dbReference type="PANTHER" id="PTHR11228">
    <property type="entry name" value="RADICAL SAM DOMAIN PROTEIN"/>
    <property type="match status" value="1"/>
</dbReference>
<dbReference type="InterPro" id="IPR050377">
    <property type="entry name" value="Radical_SAM_PqqE_MftC-like"/>
</dbReference>
<dbReference type="PROSITE" id="PS51918">
    <property type="entry name" value="RADICAL_SAM"/>
    <property type="match status" value="1"/>
</dbReference>
<keyword evidence="3" id="KW-0949">S-adenosyl-L-methionine</keyword>
<keyword evidence="2" id="KW-0004">4Fe-4S</keyword>
<evidence type="ECO:0000259" key="7">
    <source>
        <dbReference type="PROSITE" id="PS51918"/>
    </source>
</evidence>
<organism evidence="8">
    <name type="scientific">Cyanothece sp. (strain PCC 7425 / ATCC 29141)</name>
    <dbReference type="NCBI Taxonomy" id="395961"/>
    <lineage>
        <taxon>Bacteria</taxon>
        <taxon>Bacillati</taxon>
        <taxon>Cyanobacteriota</taxon>
        <taxon>Cyanophyceae</taxon>
        <taxon>Gomontiellales</taxon>
        <taxon>Cyanothecaceae</taxon>
        <taxon>Cyanothece</taxon>
    </lineage>
</organism>
<dbReference type="SFLD" id="SFLDG01067">
    <property type="entry name" value="SPASM/twitch_domain_containing"/>
    <property type="match status" value="1"/>
</dbReference>
<comment type="cofactor">
    <cofactor evidence="1">
        <name>[4Fe-4S] cluster</name>
        <dbReference type="ChEBI" id="CHEBI:49883"/>
    </cofactor>
</comment>
<protein>
    <submittedName>
        <fullName evidence="8">Radical SAM domain protein</fullName>
    </submittedName>
</protein>
<feature type="domain" description="Radical SAM core" evidence="7">
    <location>
        <begin position="7"/>
        <end position="220"/>
    </location>
</feature>
<dbReference type="GO" id="GO:0051539">
    <property type="term" value="F:4 iron, 4 sulfur cluster binding"/>
    <property type="evidence" value="ECO:0007669"/>
    <property type="project" value="UniProtKB-KW"/>
</dbReference>
<dbReference type="Gene3D" id="3.20.20.70">
    <property type="entry name" value="Aldolase class I"/>
    <property type="match status" value="1"/>
</dbReference>
<keyword evidence="5" id="KW-0408">Iron</keyword>
<sequence>MSTQEDYYRTRYAVWELTLKCNLACQHCGSRAGQPRTQELTTAEALDLVQQLAQIGIREVTLIGGEAFLRPDWLEIAAAIARAGMICNLTTGGYGLSLQLAQAMQRAGIAAVSVSIDGLETTHDRLRGKQGAWHSAFRTMQHLRQVGVPFACNTQINRLSAPELPRIYEQIRDAGVYAWQIQLTVPMGHAADHWEILLQPCELLDLFPLLAQIAQWAAQEGVRLYPGNNVGYYGPYESLLRGGGHPGAVWQGCGAGLNTLGIEADGTIKACPSLPTSAYAGGNIRDQPLASMMAQSEALRFNFNAGLPEGTAHLWGFCQTCEFAALCRGGCNWTAHVFFGRRGNNPYCHHRALNLARQGLRERLALNIPAPGLPFDHGQFLLFQEPLNAPWPEPDPLYFTADQVQWSSSWTEQPVKVC</sequence>
<dbReference type="STRING" id="395961.Cyan7425_3059"/>
<evidence type="ECO:0000256" key="2">
    <source>
        <dbReference type="ARBA" id="ARBA00022485"/>
    </source>
</evidence>
<evidence type="ECO:0000313" key="8">
    <source>
        <dbReference type="EMBL" id="ACL45393.1"/>
    </source>
</evidence>
<dbReference type="SFLD" id="SFLDS00029">
    <property type="entry name" value="Radical_SAM"/>
    <property type="match status" value="1"/>
</dbReference>
<dbReference type="GO" id="GO:0003824">
    <property type="term" value="F:catalytic activity"/>
    <property type="evidence" value="ECO:0007669"/>
    <property type="project" value="InterPro"/>
</dbReference>
<dbReference type="eggNOG" id="COG0535">
    <property type="taxonomic scope" value="Bacteria"/>
</dbReference>
<dbReference type="InterPro" id="IPR026482">
    <property type="entry name" value="rSAM_nif11_3"/>
</dbReference>
<evidence type="ECO:0000256" key="5">
    <source>
        <dbReference type="ARBA" id="ARBA00023004"/>
    </source>
</evidence>
<dbReference type="EMBL" id="CP001344">
    <property type="protein sequence ID" value="ACL45393.1"/>
    <property type="molecule type" value="Genomic_DNA"/>
</dbReference>
<dbReference type="InterPro" id="IPR007197">
    <property type="entry name" value="rSAM"/>
</dbReference>
<evidence type="ECO:0000256" key="4">
    <source>
        <dbReference type="ARBA" id="ARBA00022723"/>
    </source>
</evidence>
<dbReference type="CDD" id="cd01335">
    <property type="entry name" value="Radical_SAM"/>
    <property type="match status" value="1"/>
</dbReference>
<gene>
    <name evidence="8" type="ordered locus">Cyan7425_3059</name>
</gene>
<name>B8HM33_CYAP4</name>
<dbReference type="Pfam" id="PF04055">
    <property type="entry name" value="Radical_SAM"/>
    <property type="match status" value="1"/>
</dbReference>
<dbReference type="PANTHER" id="PTHR11228:SF34">
    <property type="entry name" value="TUNGSTEN-CONTAINING ALDEHYDE FERREDOXIN OXIDOREDUCTASE COFACTOR MODIFYING PROTEIN"/>
    <property type="match status" value="1"/>
</dbReference>
<dbReference type="HOGENOM" id="CLU_009273_4_3_3"/>
<dbReference type="InterPro" id="IPR058240">
    <property type="entry name" value="rSAM_sf"/>
</dbReference>
<dbReference type="SMART" id="SM00729">
    <property type="entry name" value="Elp3"/>
    <property type="match status" value="1"/>
</dbReference>
<dbReference type="InterPro" id="IPR006638">
    <property type="entry name" value="Elp3/MiaA/NifB-like_rSAM"/>
</dbReference>
<dbReference type="AlphaFoldDB" id="B8HM33"/>
<dbReference type="Pfam" id="PF13186">
    <property type="entry name" value="SPASM"/>
    <property type="match status" value="1"/>
</dbReference>
<evidence type="ECO:0000256" key="3">
    <source>
        <dbReference type="ARBA" id="ARBA00022691"/>
    </source>
</evidence>
<dbReference type="SUPFAM" id="SSF102114">
    <property type="entry name" value="Radical SAM enzymes"/>
    <property type="match status" value="1"/>
</dbReference>
<dbReference type="OrthoDB" id="9782387at2"/>
<dbReference type="KEGG" id="cyn:Cyan7425_3059"/>
<accession>B8HM33</accession>
<dbReference type="GO" id="GO:0046872">
    <property type="term" value="F:metal ion binding"/>
    <property type="evidence" value="ECO:0007669"/>
    <property type="project" value="UniProtKB-KW"/>
</dbReference>
<dbReference type="InterPro" id="IPR013785">
    <property type="entry name" value="Aldolase_TIM"/>
</dbReference>
<proteinExistence type="predicted"/>
<reference evidence="8" key="1">
    <citation type="submission" date="2009-01" db="EMBL/GenBank/DDBJ databases">
        <title>Complete sequence of chromosome Cyanothece sp. PCC 7425.</title>
        <authorList>
            <consortium name="US DOE Joint Genome Institute"/>
            <person name="Lucas S."/>
            <person name="Copeland A."/>
            <person name="Lapidus A."/>
            <person name="Glavina del Rio T."/>
            <person name="Dalin E."/>
            <person name="Tice H."/>
            <person name="Bruce D."/>
            <person name="Goodwin L."/>
            <person name="Pitluck S."/>
            <person name="Sims D."/>
            <person name="Meineke L."/>
            <person name="Brettin T."/>
            <person name="Detter J.C."/>
            <person name="Han C."/>
            <person name="Larimer F."/>
            <person name="Land M."/>
            <person name="Hauser L."/>
            <person name="Kyrpides N."/>
            <person name="Ovchinnikova G."/>
            <person name="Liberton M."/>
            <person name="Stoeckel J."/>
            <person name="Banerjee A."/>
            <person name="Singh A."/>
            <person name="Page L."/>
            <person name="Sato H."/>
            <person name="Zhao L."/>
            <person name="Sherman L."/>
            <person name="Pakrasi H."/>
            <person name="Richardson P."/>
        </authorList>
    </citation>
    <scope>NUCLEOTIDE SEQUENCE</scope>
    <source>
        <strain evidence="8">PCC 7425</strain>
    </source>
</reference>
<evidence type="ECO:0000256" key="6">
    <source>
        <dbReference type="ARBA" id="ARBA00023014"/>
    </source>
</evidence>
<dbReference type="InterPro" id="IPR023885">
    <property type="entry name" value="4Fe4S-binding_SPASM_dom"/>
</dbReference>
<dbReference type="PIRSF" id="PIRSF037420">
    <property type="entry name" value="PQQ_syn_pqqE"/>
    <property type="match status" value="1"/>
</dbReference>
<keyword evidence="6" id="KW-0411">Iron-sulfur</keyword>
<evidence type="ECO:0000256" key="1">
    <source>
        <dbReference type="ARBA" id="ARBA00001966"/>
    </source>
</evidence>
<dbReference type="NCBIfam" id="TIGR04085">
    <property type="entry name" value="rSAM_more_4Fe4S"/>
    <property type="match status" value="1"/>
</dbReference>
<dbReference type="InterPro" id="IPR017200">
    <property type="entry name" value="PqqE-like"/>
</dbReference>
<keyword evidence="4" id="KW-0479">Metal-binding</keyword>